<dbReference type="SUPFAM" id="SSF56741">
    <property type="entry name" value="Eukaryotic DNA topoisomerase I, N-terminal DNA-binding fragment"/>
    <property type="match status" value="1"/>
</dbReference>
<name>A0A4W5QME8_9TELE</name>
<reference evidence="1" key="2">
    <citation type="submission" date="2025-08" db="UniProtKB">
        <authorList>
            <consortium name="Ensembl"/>
        </authorList>
    </citation>
    <scope>IDENTIFICATION</scope>
</reference>
<dbReference type="InterPro" id="IPR013030">
    <property type="entry name" value="DNA_topo_DNA_db_N_dom2"/>
</dbReference>
<proteinExistence type="predicted"/>
<evidence type="ECO:0000313" key="2">
    <source>
        <dbReference type="Proteomes" id="UP000314982"/>
    </source>
</evidence>
<reference evidence="2" key="1">
    <citation type="submission" date="2018-06" db="EMBL/GenBank/DDBJ databases">
        <title>Genome assembly of Danube salmon.</title>
        <authorList>
            <person name="Macqueen D.J."/>
            <person name="Gundappa M.K."/>
        </authorList>
    </citation>
    <scope>NUCLEOTIDE SEQUENCE [LARGE SCALE GENOMIC DNA]</scope>
</reference>
<dbReference type="InterPro" id="IPR036202">
    <property type="entry name" value="TopoI_DNA-bd_euk_N_sf"/>
</dbReference>
<dbReference type="GO" id="GO:0005694">
    <property type="term" value="C:chromosome"/>
    <property type="evidence" value="ECO:0007669"/>
    <property type="project" value="InterPro"/>
</dbReference>
<evidence type="ECO:0000313" key="1">
    <source>
        <dbReference type="Ensembl" id="ENSHHUP00000078796.1"/>
    </source>
</evidence>
<dbReference type="AlphaFoldDB" id="A0A4W5QME8"/>
<sequence>CHRCLKLRERAIDMLTAGISFIASGHYNNGKKWTTWKHKGPLFPPEYEPLPNNFYAKMLDHEYTTKSSEEKKAMTKEQKQVTDYKCKPVQLTLNTYCRTVICTMYISLTNVCVCLSVHETGPASGE</sequence>
<dbReference type="Gene3D" id="2.170.11.10">
    <property type="entry name" value="DNA Topoisomerase I, domain 2"/>
    <property type="match status" value="1"/>
</dbReference>
<accession>A0A4W5QME8</accession>
<dbReference type="GO" id="GO:0003677">
    <property type="term" value="F:DNA binding"/>
    <property type="evidence" value="ECO:0007669"/>
    <property type="project" value="InterPro"/>
</dbReference>
<organism evidence="1 2">
    <name type="scientific">Hucho hucho</name>
    <name type="common">huchen</name>
    <dbReference type="NCBI Taxonomy" id="62062"/>
    <lineage>
        <taxon>Eukaryota</taxon>
        <taxon>Metazoa</taxon>
        <taxon>Chordata</taxon>
        <taxon>Craniata</taxon>
        <taxon>Vertebrata</taxon>
        <taxon>Euteleostomi</taxon>
        <taxon>Actinopterygii</taxon>
        <taxon>Neopterygii</taxon>
        <taxon>Teleostei</taxon>
        <taxon>Protacanthopterygii</taxon>
        <taxon>Salmoniformes</taxon>
        <taxon>Salmonidae</taxon>
        <taxon>Salmoninae</taxon>
        <taxon>Hucho</taxon>
    </lineage>
</organism>
<dbReference type="GO" id="GO:0006265">
    <property type="term" value="P:DNA topological change"/>
    <property type="evidence" value="ECO:0007669"/>
    <property type="project" value="InterPro"/>
</dbReference>
<keyword evidence="2" id="KW-1185">Reference proteome</keyword>
<dbReference type="Ensembl" id="ENSHHUT00000081340.1">
    <property type="protein sequence ID" value="ENSHHUP00000078796.1"/>
    <property type="gene ID" value="ENSHHUG00000045960.1"/>
</dbReference>
<dbReference type="STRING" id="62062.ENSHHUP00000078796"/>
<reference evidence="1" key="3">
    <citation type="submission" date="2025-09" db="UniProtKB">
        <authorList>
            <consortium name="Ensembl"/>
        </authorList>
    </citation>
    <scope>IDENTIFICATION</scope>
</reference>
<dbReference type="Proteomes" id="UP000314982">
    <property type="component" value="Unassembled WGS sequence"/>
</dbReference>
<dbReference type="GO" id="GO:0003917">
    <property type="term" value="F:DNA topoisomerase type I (single strand cut, ATP-independent) activity"/>
    <property type="evidence" value="ECO:0007669"/>
    <property type="project" value="InterPro"/>
</dbReference>
<protein>
    <submittedName>
        <fullName evidence="1">Uncharacterized protein</fullName>
    </submittedName>
</protein>